<sequence>MERFSRPIAMESDSLLDMSFDDFLAHASIPSRPTPNTQSTSPNPSRTSLSQVSAAEAFDLSREHDPFPEKEPVQRQALEPAIRSNGFSVEPSLPQTDEPEPRVAPADLQPNSTSAGECEVGIDAMKHKLYKSKPLIKPRSSRPPYKP</sequence>
<keyword evidence="3" id="KW-1185">Reference proteome</keyword>
<name>A0A9P7KGM1_9AGAR</name>
<organism evidence="2 3">
    <name type="scientific">Sphagnurus paluster</name>
    <dbReference type="NCBI Taxonomy" id="117069"/>
    <lineage>
        <taxon>Eukaryota</taxon>
        <taxon>Fungi</taxon>
        <taxon>Dikarya</taxon>
        <taxon>Basidiomycota</taxon>
        <taxon>Agaricomycotina</taxon>
        <taxon>Agaricomycetes</taxon>
        <taxon>Agaricomycetidae</taxon>
        <taxon>Agaricales</taxon>
        <taxon>Tricholomatineae</taxon>
        <taxon>Lyophyllaceae</taxon>
        <taxon>Sphagnurus</taxon>
    </lineage>
</organism>
<feature type="region of interest" description="Disordered" evidence="1">
    <location>
        <begin position="26"/>
        <end position="120"/>
    </location>
</feature>
<proteinExistence type="predicted"/>
<protein>
    <submittedName>
        <fullName evidence="2">Uncharacterized protein</fullName>
    </submittedName>
</protein>
<evidence type="ECO:0000313" key="3">
    <source>
        <dbReference type="Proteomes" id="UP000717328"/>
    </source>
</evidence>
<feature type="compositionally biased region" description="Basic and acidic residues" evidence="1">
    <location>
        <begin position="59"/>
        <end position="73"/>
    </location>
</feature>
<dbReference type="Proteomes" id="UP000717328">
    <property type="component" value="Unassembled WGS sequence"/>
</dbReference>
<accession>A0A9P7KGM1</accession>
<dbReference type="AlphaFoldDB" id="A0A9P7KGM1"/>
<comment type="caution">
    <text evidence="2">The sequence shown here is derived from an EMBL/GenBank/DDBJ whole genome shotgun (WGS) entry which is preliminary data.</text>
</comment>
<dbReference type="EMBL" id="JABCKI010000213">
    <property type="protein sequence ID" value="KAG5651671.1"/>
    <property type="molecule type" value="Genomic_DNA"/>
</dbReference>
<evidence type="ECO:0000256" key="1">
    <source>
        <dbReference type="SAM" id="MobiDB-lite"/>
    </source>
</evidence>
<feature type="compositionally biased region" description="Low complexity" evidence="1">
    <location>
        <begin position="30"/>
        <end position="48"/>
    </location>
</feature>
<evidence type="ECO:0000313" key="2">
    <source>
        <dbReference type="EMBL" id="KAG5651671.1"/>
    </source>
</evidence>
<reference evidence="2" key="2">
    <citation type="submission" date="2021-10" db="EMBL/GenBank/DDBJ databases">
        <title>Phylogenomics reveals ancestral predisposition of the termite-cultivated fungus Termitomyces towards a domesticated lifestyle.</title>
        <authorList>
            <person name="Auxier B."/>
            <person name="Grum-Grzhimaylo A."/>
            <person name="Cardenas M.E."/>
            <person name="Lodge J.D."/>
            <person name="Laessoe T."/>
            <person name="Pedersen O."/>
            <person name="Smith M.E."/>
            <person name="Kuyper T.W."/>
            <person name="Franco-Molano E.A."/>
            <person name="Baroni T.J."/>
            <person name="Aanen D.K."/>
        </authorList>
    </citation>
    <scope>NUCLEOTIDE SEQUENCE</scope>
    <source>
        <strain evidence="2">D49</strain>
    </source>
</reference>
<reference evidence="2" key="1">
    <citation type="submission" date="2021-02" db="EMBL/GenBank/DDBJ databases">
        <authorList>
            <person name="Nieuwenhuis M."/>
            <person name="Van De Peppel L.J.J."/>
        </authorList>
    </citation>
    <scope>NUCLEOTIDE SEQUENCE</scope>
    <source>
        <strain evidence="2">D49</strain>
    </source>
</reference>
<gene>
    <name evidence="2" type="ORF">H0H81_007867</name>
</gene>